<protein>
    <submittedName>
        <fullName evidence="1">Uncharacterized protein</fullName>
    </submittedName>
</protein>
<reference evidence="2" key="1">
    <citation type="journal article" date="2019" name="Int. J. Syst. Evol. Microbiol.">
        <title>The Global Catalogue of Microorganisms (GCM) 10K type strain sequencing project: providing services to taxonomists for standard genome sequencing and annotation.</title>
        <authorList>
            <consortium name="The Broad Institute Genomics Platform"/>
            <consortium name="The Broad Institute Genome Sequencing Center for Infectious Disease"/>
            <person name="Wu L."/>
            <person name="Ma J."/>
        </authorList>
    </citation>
    <scope>NUCLEOTIDE SEQUENCE [LARGE SCALE GENOMIC DNA]</scope>
    <source>
        <strain evidence="2">JCM 13501</strain>
    </source>
</reference>
<gene>
    <name evidence="1" type="ORF">GCM10009425_46360</name>
</gene>
<keyword evidence="2" id="KW-1185">Reference proteome</keyword>
<name>A0ABQ2H4I1_9PSED</name>
<evidence type="ECO:0000313" key="1">
    <source>
        <dbReference type="EMBL" id="GGM30482.1"/>
    </source>
</evidence>
<dbReference type="EMBL" id="BMNW01000018">
    <property type="protein sequence ID" value="GGM30482.1"/>
    <property type="molecule type" value="Genomic_DNA"/>
</dbReference>
<proteinExistence type="predicted"/>
<comment type="caution">
    <text evidence="1">The sequence shown here is derived from an EMBL/GenBank/DDBJ whole genome shotgun (WGS) entry which is preliminary data.</text>
</comment>
<evidence type="ECO:0000313" key="2">
    <source>
        <dbReference type="Proteomes" id="UP000616499"/>
    </source>
</evidence>
<organism evidence="1 2">
    <name type="scientific">Pseudomonas asuensis</name>
    <dbReference type="NCBI Taxonomy" id="1825787"/>
    <lineage>
        <taxon>Bacteria</taxon>
        <taxon>Pseudomonadati</taxon>
        <taxon>Pseudomonadota</taxon>
        <taxon>Gammaproteobacteria</taxon>
        <taxon>Pseudomonadales</taxon>
        <taxon>Pseudomonadaceae</taxon>
        <taxon>Pseudomonas</taxon>
    </lineage>
</organism>
<dbReference type="Proteomes" id="UP000616499">
    <property type="component" value="Unassembled WGS sequence"/>
</dbReference>
<sequence>MSLINQPVKETEQQWSHAPLKMLPIVALKREGVPQARPSIFILLNPHRSRGCKPSAFRHFTVPPYGIGAQSAPVIKIEQLVTRMNSGD</sequence>
<accession>A0ABQ2H4I1</accession>